<comment type="subcellular location">
    <subcellularLocation>
        <location evidence="1">Nucleus</location>
    </subcellularLocation>
</comment>
<dbReference type="InterPro" id="IPR013087">
    <property type="entry name" value="Znf_C2H2_type"/>
</dbReference>
<dbReference type="SUPFAM" id="SSF57667">
    <property type="entry name" value="beta-beta-alpha zinc fingers"/>
    <property type="match status" value="2"/>
</dbReference>
<dbReference type="GO" id="GO:0008270">
    <property type="term" value="F:zinc ion binding"/>
    <property type="evidence" value="ECO:0007669"/>
    <property type="project" value="UniProtKB-KW"/>
</dbReference>
<dbReference type="EMBL" id="JARTCD010000002">
    <property type="protein sequence ID" value="KAJ8663412.1"/>
    <property type="molecule type" value="Genomic_DNA"/>
</dbReference>
<dbReference type="AlphaFoldDB" id="A0AAD7Y426"/>
<keyword evidence="13" id="KW-1185">Reference proteome</keyword>
<feature type="compositionally biased region" description="Basic and acidic residues" evidence="10">
    <location>
        <begin position="558"/>
        <end position="572"/>
    </location>
</feature>
<keyword evidence="6" id="KW-0862">Zinc</keyword>
<evidence type="ECO:0000259" key="11">
    <source>
        <dbReference type="PROSITE" id="PS50157"/>
    </source>
</evidence>
<feature type="compositionally biased region" description="Polar residues" evidence="10">
    <location>
        <begin position="143"/>
        <end position="157"/>
    </location>
</feature>
<dbReference type="GeneID" id="83208073"/>
<feature type="compositionally biased region" description="Low complexity" evidence="10">
    <location>
        <begin position="576"/>
        <end position="591"/>
    </location>
</feature>
<feature type="domain" description="C2H2-type" evidence="11">
    <location>
        <begin position="72"/>
        <end position="99"/>
    </location>
</feature>
<feature type="region of interest" description="Disordered" evidence="10">
    <location>
        <begin position="435"/>
        <end position="467"/>
    </location>
</feature>
<dbReference type="GO" id="GO:0045944">
    <property type="term" value="P:positive regulation of transcription by RNA polymerase II"/>
    <property type="evidence" value="ECO:0007669"/>
    <property type="project" value="TreeGrafter"/>
</dbReference>
<dbReference type="PANTHER" id="PTHR47257">
    <property type="entry name" value="PH-RESPONSE TRANSCRIPTION FACTOR PACC/RIM101"/>
    <property type="match status" value="1"/>
</dbReference>
<dbReference type="GO" id="GO:0005634">
    <property type="term" value="C:nucleus"/>
    <property type="evidence" value="ECO:0007669"/>
    <property type="project" value="UniProtKB-SubCell"/>
</dbReference>
<protein>
    <recommendedName>
        <fullName evidence="11">C2H2-type domain-containing protein</fullName>
    </recommendedName>
</protein>
<feature type="compositionally biased region" description="Basic and acidic residues" evidence="10">
    <location>
        <begin position="527"/>
        <end position="548"/>
    </location>
</feature>
<sequence>METEVLTCRWQNCDKTYLDPELLYSHLTNDHVGRKSTGNLCLTCHWENCDVTVIKRDHITSHLRVHVPLKPHHCNFCPKSFKRPQDLKKHEKIHSEEHMASLRSHQTRGNIAQPLTPPRQPGMDLALSPASSSSEPQLHHSPASRTPASPPQSTYSEDSGLHPSPYTDAYDNFGPNIKQQQPTFATPDQMITDLIFPEDTEMKAEYNQDFANRLCMLENALNTGSVSPQDMNINIANEQELANVNAWLARLTGSIPDNYVQQQQQQPVVQDQQKMMYDSMYGNPPTTASSFASTPTTYQQTSSYDPSMMLQSFTDPTAQPMHQPQPQQQQPLQDANMLYPSAEQDLYVRSHPIPQQSNSVSPMDDVAYMNGGFDNMMSMDYGAQGMPLGYPSSSPMDAAAGNIGMTTGFRHHYTAVPDVTMNGFTPDIRTATNFTSANSKSKRNAAKTPSDGAQVEKDETKENVKPTKAKAVTYEDKKNVATLFNVFTSIGEPGKPSTTTTTSKPVKSSSSLKEQESTKDASSSSENAKKEEDEEKNKASSPVKKDVVDLLVSDLSELDIKEKSKPIEEPSRKAASSSSSSSTLYPSSNSLPTAERHRLLLNQIRQWVNDSYAMKSKTKAPTTTPSYNKTSSVSVQ</sequence>
<feature type="compositionally biased region" description="Polar residues" evidence="10">
    <location>
        <begin position="177"/>
        <end position="186"/>
    </location>
</feature>
<feature type="compositionally biased region" description="Polar residues" evidence="10">
    <location>
        <begin position="627"/>
        <end position="636"/>
    </location>
</feature>
<evidence type="ECO:0000256" key="10">
    <source>
        <dbReference type="SAM" id="MobiDB-lite"/>
    </source>
</evidence>
<evidence type="ECO:0000313" key="12">
    <source>
        <dbReference type="EMBL" id="KAJ8663412.1"/>
    </source>
</evidence>
<dbReference type="PANTHER" id="PTHR47257:SF1">
    <property type="entry name" value="PH-RESPONSE TRANSCRIPTION FACTOR PACC_RIM101"/>
    <property type="match status" value="1"/>
</dbReference>
<dbReference type="RefSeq" id="XP_058348324.1">
    <property type="nucleotide sequence ID" value="XM_058480760.1"/>
</dbReference>
<evidence type="ECO:0000256" key="6">
    <source>
        <dbReference type="ARBA" id="ARBA00022833"/>
    </source>
</evidence>
<evidence type="ECO:0000256" key="7">
    <source>
        <dbReference type="ARBA" id="ARBA00023242"/>
    </source>
</evidence>
<feature type="region of interest" description="Disordered" evidence="10">
    <location>
        <begin position="489"/>
        <end position="591"/>
    </location>
</feature>
<feature type="compositionally biased region" description="Low complexity" evidence="10">
    <location>
        <begin position="495"/>
        <end position="511"/>
    </location>
</feature>
<feature type="domain" description="C2H2-type" evidence="11">
    <location>
        <begin position="6"/>
        <end position="36"/>
    </location>
</feature>
<keyword evidence="3" id="KW-0479">Metal-binding</keyword>
<feature type="domain" description="C2H2-type" evidence="11">
    <location>
        <begin position="42"/>
        <end position="71"/>
    </location>
</feature>
<feature type="compositionally biased region" description="Low complexity" evidence="10">
    <location>
        <begin position="125"/>
        <end position="136"/>
    </location>
</feature>
<dbReference type="PROSITE" id="PS50157">
    <property type="entry name" value="ZINC_FINGER_C2H2_2"/>
    <property type="match status" value="3"/>
</dbReference>
<keyword evidence="7" id="KW-0539">Nucleus</keyword>
<dbReference type="Gene3D" id="3.30.160.60">
    <property type="entry name" value="Classic Zinc Finger"/>
    <property type="match status" value="2"/>
</dbReference>
<evidence type="ECO:0000256" key="4">
    <source>
        <dbReference type="ARBA" id="ARBA00022737"/>
    </source>
</evidence>
<evidence type="ECO:0000256" key="2">
    <source>
        <dbReference type="ARBA" id="ARBA00022491"/>
    </source>
</evidence>
<proteinExistence type="inferred from homology"/>
<gene>
    <name evidence="12" type="ORF">O0I10_000651</name>
</gene>
<keyword evidence="4" id="KW-0677">Repeat</keyword>
<dbReference type="PROSITE" id="PS00028">
    <property type="entry name" value="ZINC_FINGER_C2H2_1"/>
    <property type="match status" value="3"/>
</dbReference>
<comment type="similarity">
    <text evidence="8">Belongs to the pacC/RIM101 family.</text>
</comment>
<name>A0AAD7Y426_9FUNG</name>
<feature type="region of interest" description="Disordered" evidence="10">
    <location>
        <begin position="615"/>
        <end position="636"/>
    </location>
</feature>
<reference evidence="12 13" key="1">
    <citation type="submission" date="2023-03" db="EMBL/GenBank/DDBJ databases">
        <title>Genome sequence of Lichtheimia ornata CBS 291.66.</title>
        <authorList>
            <person name="Mohabir J.T."/>
            <person name="Shea T.P."/>
            <person name="Kurbessoian T."/>
            <person name="Berby B."/>
            <person name="Fontaine J."/>
            <person name="Livny J."/>
            <person name="Gnirke A."/>
            <person name="Stajich J.E."/>
            <person name="Cuomo C.A."/>
        </authorList>
    </citation>
    <scope>NUCLEOTIDE SEQUENCE [LARGE SCALE GENOMIC DNA]</scope>
    <source>
        <strain evidence="12">CBS 291.66</strain>
    </source>
</reference>
<organism evidence="12 13">
    <name type="scientific">Lichtheimia ornata</name>
    <dbReference type="NCBI Taxonomy" id="688661"/>
    <lineage>
        <taxon>Eukaryota</taxon>
        <taxon>Fungi</taxon>
        <taxon>Fungi incertae sedis</taxon>
        <taxon>Mucoromycota</taxon>
        <taxon>Mucoromycotina</taxon>
        <taxon>Mucoromycetes</taxon>
        <taxon>Mucorales</taxon>
        <taxon>Lichtheimiaceae</taxon>
        <taxon>Lichtheimia</taxon>
    </lineage>
</organism>
<dbReference type="SMART" id="SM00355">
    <property type="entry name" value="ZnF_C2H2"/>
    <property type="match status" value="3"/>
</dbReference>
<dbReference type="Proteomes" id="UP001234581">
    <property type="component" value="Unassembled WGS sequence"/>
</dbReference>
<evidence type="ECO:0000256" key="3">
    <source>
        <dbReference type="ARBA" id="ARBA00022723"/>
    </source>
</evidence>
<evidence type="ECO:0000256" key="8">
    <source>
        <dbReference type="ARBA" id="ARBA00038089"/>
    </source>
</evidence>
<feature type="region of interest" description="Disordered" evidence="10">
    <location>
        <begin position="311"/>
        <end position="332"/>
    </location>
</feature>
<evidence type="ECO:0000256" key="9">
    <source>
        <dbReference type="PROSITE-ProRule" id="PRU00042"/>
    </source>
</evidence>
<accession>A0AAD7Y426</accession>
<evidence type="ECO:0000256" key="1">
    <source>
        <dbReference type="ARBA" id="ARBA00004123"/>
    </source>
</evidence>
<comment type="caution">
    <text evidence="12">The sequence shown here is derived from an EMBL/GenBank/DDBJ whole genome shotgun (WGS) entry which is preliminary data.</text>
</comment>
<keyword evidence="5 9" id="KW-0863">Zinc-finger</keyword>
<evidence type="ECO:0000256" key="5">
    <source>
        <dbReference type="ARBA" id="ARBA00022771"/>
    </source>
</evidence>
<feature type="region of interest" description="Disordered" evidence="10">
    <location>
        <begin position="100"/>
        <end position="186"/>
    </location>
</feature>
<keyword evidence="2" id="KW-0678">Repressor</keyword>
<feature type="compositionally biased region" description="Low complexity" evidence="10">
    <location>
        <begin position="319"/>
        <end position="332"/>
    </location>
</feature>
<evidence type="ECO:0000313" key="13">
    <source>
        <dbReference type="Proteomes" id="UP001234581"/>
    </source>
</evidence>
<feature type="compositionally biased region" description="Basic and acidic residues" evidence="10">
    <location>
        <begin position="454"/>
        <end position="465"/>
    </location>
</feature>
<dbReference type="InterPro" id="IPR036236">
    <property type="entry name" value="Znf_C2H2_sf"/>
</dbReference>
<dbReference type="InterPro" id="IPR050806">
    <property type="entry name" value="pacC/RIM101"/>
</dbReference>